<feature type="region of interest" description="Disordered" evidence="1">
    <location>
        <begin position="160"/>
        <end position="200"/>
    </location>
</feature>
<name>A0A165ECK6_9APHY</name>
<gene>
    <name evidence="2" type="ORF">LAESUDRAFT_759224</name>
</gene>
<proteinExistence type="predicted"/>
<reference evidence="2 3" key="1">
    <citation type="journal article" date="2016" name="Mol. Biol. Evol.">
        <title>Comparative Genomics of Early-Diverging Mushroom-Forming Fungi Provides Insights into the Origins of Lignocellulose Decay Capabilities.</title>
        <authorList>
            <person name="Nagy L.G."/>
            <person name="Riley R."/>
            <person name="Tritt A."/>
            <person name="Adam C."/>
            <person name="Daum C."/>
            <person name="Floudas D."/>
            <person name="Sun H."/>
            <person name="Yadav J.S."/>
            <person name="Pangilinan J."/>
            <person name="Larsson K.H."/>
            <person name="Matsuura K."/>
            <person name="Barry K."/>
            <person name="Labutti K."/>
            <person name="Kuo R."/>
            <person name="Ohm R.A."/>
            <person name="Bhattacharya S.S."/>
            <person name="Shirouzu T."/>
            <person name="Yoshinaga Y."/>
            <person name="Martin F.M."/>
            <person name="Grigoriev I.V."/>
            <person name="Hibbett D.S."/>
        </authorList>
    </citation>
    <scope>NUCLEOTIDE SEQUENCE [LARGE SCALE GENOMIC DNA]</scope>
    <source>
        <strain evidence="2 3">93-53</strain>
    </source>
</reference>
<protein>
    <submittedName>
        <fullName evidence="2">Uncharacterized protein</fullName>
    </submittedName>
</protein>
<dbReference type="AlphaFoldDB" id="A0A165ECK6"/>
<keyword evidence="3" id="KW-1185">Reference proteome</keyword>
<evidence type="ECO:0000313" key="2">
    <source>
        <dbReference type="EMBL" id="KZT06732.1"/>
    </source>
</evidence>
<dbReference type="RefSeq" id="XP_040764472.1">
    <property type="nucleotide sequence ID" value="XM_040912567.1"/>
</dbReference>
<evidence type="ECO:0000256" key="1">
    <source>
        <dbReference type="SAM" id="MobiDB-lite"/>
    </source>
</evidence>
<sequence>MFPPSPTPPHLCAITASARNGHNAPATKPLMRDLTPRRRSDVPTLPHRIYAQWPQCTSSDQALMRDVAACYPGVVVSSPASVLRSLIDGVPTQATQAMHATTAGLSRPPHPHNPPPFAHVSCPPALPPSTNTSHQHLSPAILTSLPSLCADLANAPICDARRGQDRPHVPRSYAPPAEPPYARTDDEKDEFAHPTASGNNVVRRRKTLSFGPVLPHSIYRREPLATRCVPASSVSLPTHTTWHSASLRTSSLILLRPASFVIRKDSSVKARLTFVQVPQGESTA</sequence>
<evidence type="ECO:0000313" key="3">
    <source>
        <dbReference type="Proteomes" id="UP000076871"/>
    </source>
</evidence>
<feature type="compositionally biased region" description="Basic and acidic residues" evidence="1">
    <location>
        <begin position="183"/>
        <end position="192"/>
    </location>
</feature>
<dbReference type="EMBL" id="KV427623">
    <property type="protein sequence ID" value="KZT06732.1"/>
    <property type="molecule type" value="Genomic_DNA"/>
</dbReference>
<organism evidence="2 3">
    <name type="scientific">Laetiporus sulphureus 93-53</name>
    <dbReference type="NCBI Taxonomy" id="1314785"/>
    <lineage>
        <taxon>Eukaryota</taxon>
        <taxon>Fungi</taxon>
        <taxon>Dikarya</taxon>
        <taxon>Basidiomycota</taxon>
        <taxon>Agaricomycotina</taxon>
        <taxon>Agaricomycetes</taxon>
        <taxon>Polyporales</taxon>
        <taxon>Laetiporus</taxon>
    </lineage>
</organism>
<dbReference type="GeneID" id="63829595"/>
<accession>A0A165ECK6</accession>
<dbReference type="Proteomes" id="UP000076871">
    <property type="component" value="Unassembled WGS sequence"/>
</dbReference>
<dbReference type="InParanoid" id="A0A165ECK6"/>